<organism evidence="3 4">
    <name type="scientific">Knipowitschia caucasica</name>
    <name type="common">Caucasian dwarf goby</name>
    <name type="synonym">Pomatoschistus caucasicus</name>
    <dbReference type="NCBI Taxonomy" id="637954"/>
    <lineage>
        <taxon>Eukaryota</taxon>
        <taxon>Metazoa</taxon>
        <taxon>Chordata</taxon>
        <taxon>Craniata</taxon>
        <taxon>Vertebrata</taxon>
        <taxon>Euteleostomi</taxon>
        <taxon>Actinopterygii</taxon>
        <taxon>Neopterygii</taxon>
        <taxon>Teleostei</taxon>
        <taxon>Neoteleostei</taxon>
        <taxon>Acanthomorphata</taxon>
        <taxon>Gobiaria</taxon>
        <taxon>Gobiiformes</taxon>
        <taxon>Gobioidei</taxon>
        <taxon>Gobiidae</taxon>
        <taxon>Gobiinae</taxon>
        <taxon>Knipowitschia</taxon>
    </lineage>
</organism>
<dbReference type="InterPro" id="IPR036048">
    <property type="entry name" value="Interleukin_8-like_sf"/>
</dbReference>
<dbReference type="InterPro" id="IPR001811">
    <property type="entry name" value="Chemokine_IL8-like_dom"/>
</dbReference>
<dbReference type="EMBL" id="OZ035831">
    <property type="protein sequence ID" value="CAL1615621.1"/>
    <property type="molecule type" value="Genomic_DNA"/>
</dbReference>
<sequence length="124" mass="13944">MMMGRGRGETVLKELGKRPDQDIPAVIMDLKVAFLAACLCAVAVNYIQAGIPKCCVSIQNDIPLRALLQVQRWELQSSSGACDIDALVLRVKNVQRPICAHPKVKRLLMRIQKRRRRSHPKDTN</sequence>
<evidence type="ECO:0000256" key="1">
    <source>
        <dbReference type="ARBA" id="ARBA00022514"/>
    </source>
</evidence>
<accession>A0AAV2MRN3</accession>
<dbReference type="Pfam" id="PF00048">
    <property type="entry name" value="IL8"/>
    <property type="match status" value="1"/>
</dbReference>
<dbReference type="Proteomes" id="UP001497482">
    <property type="component" value="Chromosome 9"/>
</dbReference>
<dbReference type="GO" id="GO:0008009">
    <property type="term" value="F:chemokine activity"/>
    <property type="evidence" value="ECO:0007669"/>
    <property type="project" value="InterPro"/>
</dbReference>
<dbReference type="GO" id="GO:0005615">
    <property type="term" value="C:extracellular space"/>
    <property type="evidence" value="ECO:0007669"/>
    <property type="project" value="UniProtKB-KW"/>
</dbReference>
<evidence type="ECO:0000313" key="4">
    <source>
        <dbReference type="Proteomes" id="UP001497482"/>
    </source>
</evidence>
<keyword evidence="4" id="KW-1185">Reference proteome</keyword>
<protein>
    <recommendedName>
        <fullName evidence="2">Chemokine interleukin-8-like domain-containing protein</fullName>
    </recommendedName>
</protein>
<proteinExistence type="predicted"/>
<name>A0AAV2MRN3_KNICA</name>
<dbReference type="Gene3D" id="2.40.50.40">
    <property type="match status" value="1"/>
</dbReference>
<dbReference type="GO" id="GO:0006955">
    <property type="term" value="P:immune response"/>
    <property type="evidence" value="ECO:0007669"/>
    <property type="project" value="InterPro"/>
</dbReference>
<reference evidence="3 4" key="1">
    <citation type="submission" date="2024-04" db="EMBL/GenBank/DDBJ databases">
        <authorList>
            <person name="Waldvogel A.-M."/>
            <person name="Schoenle A."/>
        </authorList>
    </citation>
    <scope>NUCLEOTIDE SEQUENCE [LARGE SCALE GENOMIC DNA]</scope>
</reference>
<feature type="domain" description="Chemokine interleukin-8-like" evidence="2">
    <location>
        <begin position="53"/>
        <end position="106"/>
    </location>
</feature>
<evidence type="ECO:0000259" key="2">
    <source>
        <dbReference type="Pfam" id="PF00048"/>
    </source>
</evidence>
<dbReference type="SUPFAM" id="SSF54117">
    <property type="entry name" value="Interleukin 8-like chemokines"/>
    <property type="match status" value="1"/>
</dbReference>
<dbReference type="AlphaFoldDB" id="A0AAV2MRN3"/>
<keyword evidence="1" id="KW-0202">Cytokine</keyword>
<gene>
    <name evidence="3" type="ORF">KC01_LOCUS41539</name>
</gene>
<evidence type="ECO:0000313" key="3">
    <source>
        <dbReference type="EMBL" id="CAL1615621.1"/>
    </source>
</evidence>